<proteinExistence type="predicted"/>
<protein>
    <submittedName>
        <fullName evidence="2">Uncharacterized protein</fullName>
    </submittedName>
</protein>
<comment type="caution">
    <text evidence="2">The sequence shown here is derived from an EMBL/GenBank/DDBJ whole genome shotgun (WGS) entry which is preliminary data.</text>
</comment>
<evidence type="ECO:0000313" key="3">
    <source>
        <dbReference type="Proteomes" id="UP001595956"/>
    </source>
</evidence>
<gene>
    <name evidence="2" type="ORF">ACFPKY_14390</name>
</gene>
<feature type="chain" id="PRO_5046832076" evidence="1">
    <location>
        <begin position="22"/>
        <end position="145"/>
    </location>
</feature>
<evidence type="ECO:0000256" key="1">
    <source>
        <dbReference type="SAM" id="SignalP"/>
    </source>
</evidence>
<accession>A0ABW0N4V0</accession>
<reference evidence="3" key="1">
    <citation type="journal article" date="2019" name="Int. J. Syst. Evol. Microbiol.">
        <title>The Global Catalogue of Microorganisms (GCM) 10K type strain sequencing project: providing services to taxonomists for standard genome sequencing and annotation.</title>
        <authorList>
            <consortium name="The Broad Institute Genomics Platform"/>
            <consortium name="The Broad Institute Genome Sequencing Center for Infectious Disease"/>
            <person name="Wu L."/>
            <person name="Ma J."/>
        </authorList>
    </citation>
    <scope>NUCLEOTIDE SEQUENCE [LARGE SCALE GENOMIC DNA]</scope>
    <source>
        <strain evidence="3">KACC 13778</strain>
    </source>
</reference>
<dbReference type="Proteomes" id="UP001595956">
    <property type="component" value="Unassembled WGS sequence"/>
</dbReference>
<dbReference type="PROSITE" id="PS51257">
    <property type="entry name" value="PROKAR_LIPOPROTEIN"/>
    <property type="match status" value="1"/>
</dbReference>
<dbReference type="RefSeq" id="WP_345180304.1">
    <property type="nucleotide sequence ID" value="NZ_BAABFQ010000007.1"/>
</dbReference>
<name>A0ABW0N4V0_9ACTN</name>
<dbReference type="EMBL" id="JBHSMD010000004">
    <property type="protein sequence ID" value="MFC5494303.1"/>
    <property type="molecule type" value="Genomic_DNA"/>
</dbReference>
<keyword evidence="1" id="KW-0732">Signal</keyword>
<keyword evidence="3" id="KW-1185">Reference proteome</keyword>
<organism evidence="2 3">
    <name type="scientific">Nocardioides caricicola</name>
    <dbReference type="NCBI Taxonomy" id="634770"/>
    <lineage>
        <taxon>Bacteria</taxon>
        <taxon>Bacillati</taxon>
        <taxon>Actinomycetota</taxon>
        <taxon>Actinomycetes</taxon>
        <taxon>Propionibacteriales</taxon>
        <taxon>Nocardioidaceae</taxon>
        <taxon>Nocardioides</taxon>
    </lineage>
</organism>
<evidence type="ECO:0000313" key="2">
    <source>
        <dbReference type="EMBL" id="MFC5494303.1"/>
    </source>
</evidence>
<feature type="signal peptide" evidence="1">
    <location>
        <begin position="1"/>
        <end position="21"/>
    </location>
</feature>
<sequence>MRLVVAALVLLLVGCGSSDPASPPTDIASTTWIGMQPGDARAFDGPGGELVLVYVDETYDIGADDYASALTWSHGGEYTTDYWIQDDDGTLWWYGRKGKWRAGRNGEEPREVDLAGGTATFGDTVITLSDDGPTQVETPHGVYTP</sequence>